<dbReference type="EMBL" id="BMMN01000020">
    <property type="protein sequence ID" value="GGO30494.1"/>
    <property type="molecule type" value="Genomic_DNA"/>
</dbReference>
<sequence length="52" mass="5871">MTARDTTARDAAPPRSAGADGAARTRIQDPCLRFDDDLRRAYCYEVLRRLSQ</sequence>
<feature type="compositionally biased region" description="Low complexity" evidence="1">
    <location>
        <begin position="1"/>
        <end position="15"/>
    </location>
</feature>
<dbReference type="RefSeq" id="WP_167748121.1">
    <property type="nucleotide sequence ID" value="NZ_BMMN01000020.1"/>
</dbReference>
<accession>A0A8H9HAT9</accession>
<organism evidence="2 3">
    <name type="scientific">Microbispora bryophytorum</name>
    <dbReference type="NCBI Taxonomy" id="1460882"/>
    <lineage>
        <taxon>Bacteria</taxon>
        <taxon>Bacillati</taxon>
        <taxon>Actinomycetota</taxon>
        <taxon>Actinomycetes</taxon>
        <taxon>Streptosporangiales</taxon>
        <taxon>Streptosporangiaceae</taxon>
        <taxon>Microbispora</taxon>
    </lineage>
</organism>
<dbReference type="Proteomes" id="UP000653480">
    <property type="component" value="Unassembled WGS sequence"/>
</dbReference>
<evidence type="ECO:0000256" key="1">
    <source>
        <dbReference type="SAM" id="MobiDB-lite"/>
    </source>
</evidence>
<keyword evidence="3" id="KW-1185">Reference proteome</keyword>
<protein>
    <submittedName>
        <fullName evidence="2">Uncharacterized protein</fullName>
    </submittedName>
</protein>
<evidence type="ECO:0000313" key="2">
    <source>
        <dbReference type="EMBL" id="GGO30494.1"/>
    </source>
</evidence>
<evidence type="ECO:0000313" key="3">
    <source>
        <dbReference type="Proteomes" id="UP000653480"/>
    </source>
</evidence>
<dbReference type="AlphaFoldDB" id="A0A8H9HAT9"/>
<feature type="region of interest" description="Disordered" evidence="1">
    <location>
        <begin position="1"/>
        <end position="23"/>
    </location>
</feature>
<gene>
    <name evidence="2" type="ORF">GCM10011574_66920</name>
</gene>
<proteinExistence type="predicted"/>
<name>A0A8H9HAT9_9ACTN</name>
<comment type="caution">
    <text evidence="2">The sequence shown here is derived from an EMBL/GenBank/DDBJ whole genome shotgun (WGS) entry which is preliminary data.</text>
</comment>
<reference evidence="2" key="2">
    <citation type="submission" date="2020-09" db="EMBL/GenBank/DDBJ databases">
        <authorList>
            <person name="Sun Q."/>
            <person name="Zhou Y."/>
        </authorList>
    </citation>
    <scope>NUCLEOTIDE SEQUENCE</scope>
    <source>
        <strain evidence="2">CGMCC 4.7138</strain>
    </source>
</reference>
<reference evidence="2" key="1">
    <citation type="journal article" date="2014" name="Int. J. Syst. Evol. Microbiol.">
        <title>Complete genome sequence of Corynebacterium casei LMG S-19264T (=DSM 44701T), isolated from a smear-ripened cheese.</title>
        <authorList>
            <consortium name="US DOE Joint Genome Institute (JGI-PGF)"/>
            <person name="Walter F."/>
            <person name="Albersmeier A."/>
            <person name="Kalinowski J."/>
            <person name="Ruckert C."/>
        </authorList>
    </citation>
    <scope>NUCLEOTIDE SEQUENCE</scope>
    <source>
        <strain evidence="2">CGMCC 4.7138</strain>
    </source>
</reference>